<proteinExistence type="predicted"/>
<comment type="caution">
    <text evidence="1">The sequence shown here is derived from an EMBL/GenBank/DDBJ whole genome shotgun (WGS) entry which is preliminary data.</text>
</comment>
<name>A0A7J0BPH9_9BACT</name>
<reference evidence="1 2" key="1">
    <citation type="submission" date="2020-05" db="EMBL/GenBank/DDBJ databases">
        <title>Draft genome sequence of Desulfovibrio sp. strain HN2T.</title>
        <authorList>
            <person name="Ueno A."/>
            <person name="Tamazawa S."/>
            <person name="Tamamura S."/>
            <person name="Murakami T."/>
            <person name="Kiyama T."/>
            <person name="Inomata H."/>
            <person name="Amano Y."/>
            <person name="Miyakawa K."/>
            <person name="Tamaki H."/>
            <person name="Naganuma T."/>
            <person name="Kaneko K."/>
        </authorList>
    </citation>
    <scope>NUCLEOTIDE SEQUENCE [LARGE SCALE GENOMIC DNA]</scope>
    <source>
        <strain evidence="1 2">HN2</strain>
    </source>
</reference>
<accession>A0A7J0BPH9</accession>
<sequence length="79" mass="8639">MKIVYIDWLSLEGKEAFMHVDSCVGEFVVFCHPCSYCISDNVVDGLYCMSVGNVAVTAGRCGIFMNNVDHALLEGLLMG</sequence>
<dbReference type="Proteomes" id="UP000503840">
    <property type="component" value="Unassembled WGS sequence"/>
</dbReference>
<evidence type="ECO:0000313" key="2">
    <source>
        <dbReference type="Proteomes" id="UP000503840"/>
    </source>
</evidence>
<organism evidence="1 2">
    <name type="scientific">Desulfovibrio subterraneus</name>
    <dbReference type="NCBI Taxonomy" id="2718620"/>
    <lineage>
        <taxon>Bacteria</taxon>
        <taxon>Pseudomonadati</taxon>
        <taxon>Thermodesulfobacteriota</taxon>
        <taxon>Desulfovibrionia</taxon>
        <taxon>Desulfovibrionales</taxon>
        <taxon>Desulfovibrionaceae</taxon>
        <taxon>Desulfovibrio</taxon>
    </lineage>
</organism>
<evidence type="ECO:0000313" key="1">
    <source>
        <dbReference type="EMBL" id="GFM35181.1"/>
    </source>
</evidence>
<protein>
    <submittedName>
        <fullName evidence="1">Uncharacterized protein</fullName>
    </submittedName>
</protein>
<dbReference type="EMBL" id="BLVO01000016">
    <property type="protein sequence ID" value="GFM35181.1"/>
    <property type="molecule type" value="Genomic_DNA"/>
</dbReference>
<keyword evidence="2" id="KW-1185">Reference proteome</keyword>
<gene>
    <name evidence="1" type="ORF">DSM101010T_35460</name>
</gene>
<dbReference type="AlphaFoldDB" id="A0A7J0BPH9"/>